<dbReference type="Gene3D" id="3.40.50.1240">
    <property type="entry name" value="Phosphoglycerate mutase-like"/>
    <property type="match status" value="1"/>
</dbReference>
<dbReference type="Proteomes" id="UP000297564">
    <property type="component" value="Unassembled WGS sequence"/>
</dbReference>
<gene>
    <name evidence="1" type="ORF">EZ242_13880</name>
</gene>
<dbReference type="AlphaFoldDB" id="A0A4Z0BK36"/>
<accession>A0A4Z0BK36</accession>
<evidence type="ECO:0000313" key="2">
    <source>
        <dbReference type="Proteomes" id="UP000297564"/>
    </source>
</evidence>
<dbReference type="InterPro" id="IPR029033">
    <property type="entry name" value="His_PPase_superfam"/>
</dbReference>
<proteinExistence type="predicted"/>
<protein>
    <recommendedName>
        <fullName evidence="3">Histidine phosphatase family protein</fullName>
    </recommendedName>
</protein>
<dbReference type="RefSeq" id="WP_135285768.1">
    <property type="nucleotide sequence ID" value="NZ_SMLL01000005.1"/>
</dbReference>
<name>A0A4Z0BK36_9BURK</name>
<keyword evidence="2" id="KW-1185">Reference proteome</keyword>
<evidence type="ECO:0008006" key="3">
    <source>
        <dbReference type="Google" id="ProtNLM"/>
    </source>
</evidence>
<dbReference type="EMBL" id="SMLL01000005">
    <property type="protein sequence ID" value="TFY98617.1"/>
    <property type="molecule type" value="Genomic_DNA"/>
</dbReference>
<sequence length="185" mass="19594">MPSPIVLLRHAEKPDPARGIGGVDERGAADDRSLSVRGWQRAGALSRWLAPAEAPGPFGEAAACWAAGTSAVHTSLRPVQTLVPLARRLGLGLRDDLDSDEPDGAAAQMPVAGGTLVVAWRQDSLPALARSVAARLGAPASIPPQWPADCFDLLWVFRPHAGGWRFEQHPQRLLDGDRTSGLPLA</sequence>
<reference evidence="1 2" key="1">
    <citation type="submission" date="2019-03" db="EMBL/GenBank/DDBJ databases">
        <title>Ramlibacter rhizophilus CCTCC AB2015357, whole genome shotgun sequence.</title>
        <authorList>
            <person name="Zhang X."/>
            <person name="Feng G."/>
            <person name="Zhu H."/>
        </authorList>
    </citation>
    <scope>NUCLEOTIDE SEQUENCE [LARGE SCALE GENOMIC DNA]</scope>
    <source>
        <strain evidence="1 2">CCTCC AB2015357</strain>
    </source>
</reference>
<dbReference type="OrthoDB" id="8448116at2"/>
<evidence type="ECO:0000313" key="1">
    <source>
        <dbReference type="EMBL" id="TFY98617.1"/>
    </source>
</evidence>
<comment type="caution">
    <text evidence="1">The sequence shown here is derived from an EMBL/GenBank/DDBJ whole genome shotgun (WGS) entry which is preliminary data.</text>
</comment>
<organism evidence="1 2">
    <name type="scientific">Ramlibacter rhizophilus</name>
    <dbReference type="NCBI Taxonomy" id="1781167"/>
    <lineage>
        <taxon>Bacteria</taxon>
        <taxon>Pseudomonadati</taxon>
        <taxon>Pseudomonadota</taxon>
        <taxon>Betaproteobacteria</taxon>
        <taxon>Burkholderiales</taxon>
        <taxon>Comamonadaceae</taxon>
        <taxon>Ramlibacter</taxon>
    </lineage>
</organism>